<dbReference type="GO" id="GO:0005524">
    <property type="term" value="F:ATP binding"/>
    <property type="evidence" value="ECO:0007669"/>
    <property type="project" value="UniProtKB-UniRule"/>
</dbReference>
<keyword evidence="12" id="KW-0472">Membrane</keyword>
<dbReference type="InterPro" id="IPR029499">
    <property type="entry name" value="PduO-typ"/>
</dbReference>
<keyword evidence="3 10" id="KW-0808">Transferase</keyword>
<evidence type="ECO:0000256" key="8">
    <source>
        <dbReference type="ARBA" id="ARBA00071654"/>
    </source>
</evidence>
<dbReference type="PANTHER" id="PTHR12213:SF0">
    <property type="entry name" value="CORRINOID ADENOSYLTRANSFERASE MMAB"/>
    <property type="match status" value="1"/>
</dbReference>
<feature type="transmembrane region" description="Helical" evidence="12">
    <location>
        <begin position="246"/>
        <end position="270"/>
    </location>
</feature>
<comment type="function">
    <text evidence="7">Converts cob(I)alamin to adenosylcobalamin (adenosylcob(III)alamin), a coenzyme for methylmalonyl-CoA mutase, therefore participates in the final step of the vitamin B12 conversion. Generates adenosylcobalamin (AdoCbl) and directly delivers the cofactor to MUT in a transfer that is stimulated by ATP-binding to MMAB and gated by MMAA.</text>
</comment>
<dbReference type="SUPFAM" id="SSF89028">
    <property type="entry name" value="Cobalamin adenosyltransferase-like"/>
    <property type="match status" value="1"/>
</dbReference>
<keyword evidence="12" id="KW-0812">Transmembrane</keyword>
<dbReference type="PANTHER" id="PTHR12213">
    <property type="entry name" value="CORRINOID ADENOSYLTRANSFERASE"/>
    <property type="match status" value="1"/>
</dbReference>
<dbReference type="Gene3D" id="1.20.1200.10">
    <property type="entry name" value="Cobalamin adenosyltransferase-like"/>
    <property type="match status" value="1"/>
</dbReference>
<feature type="transmembrane region" description="Helical" evidence="12">
    <location>
        <begin position="290"/>
        <end position="307"/>
    </location>
</feature>
<proteinExistence type="inferred from homology"/>
<dbReference type="InterPro" id="IPR016030">
    <property type="entry name" value="CblAdoTrfase-like"/>
</dbReference>
<organism evidence="14">
    <name type="scientific">Fonticula alba</name>
    <name type="common">Slime mold</name>
    <dbReference type="NCBI Taxonomy" id="691883"/>
    <lineage>
        <taxon>Eukaryota</taxon>
        <taxon>Rotosphaerida</taxon>
        <taxon>Fonticulaceae</taxon>
        <taxon>Fonticula</taxon>
    </lineage>
</organism>
<dbReference type="GeneID" id="20528845"/>
<dbReference type="eggNOG" id="ENOG502QS64">
    <property type="taxonomic scope" value="Eukaryota"/>
</dbReference>
<evidence type="ECO:0000256" key="12">
    <source>
        <dbReference type="SAM" id="Phobius"/>
    </source>
</evidence>
<dbReference type="FunFam" id="1.20.1200.10:FF:000001">
    <property type="entry name" value="Cob(I)yrinic acid a,c-diamide adenosyltransferase"/>
    <property type="match status" value="1"/>
</dbReference>
<evidence type="ECO:0000256" key="11">
    <source>
        <dbReference type="SAM" id="MobiDB-lite"/>
    </source>
</evidence>
<dbReference type="GO" id="GO:0009235">
    <property type="term" value="P:cobalamin metabolic process"/>
    <property type="evidence" value="ECO:0007669"/>
    <property type="project" value="UniProtKB-ARBA"/>
</dbReference>
<dbReference type="AlphaFoldDB" id="A0A058Z703"/>
<evidence type="ECO:0000256" key="9">
    <source>
        <dbReference type="ARBA" id="ARBA00075216"/>
    </source>
</evidence>
<evidence type="ECO:0000256" key="3">
    <source>
        <dbReference type="ARBA" id="ARBA00022679"/>
    </source>
</evidence>
<accession>A0A058Z703</accession>
<reference evidence="14" key="1">
    <citation type="submission" date="2013-04" db="EMBL/GenBank/DDBJ databases">
        <title>The Genome Sequence of Fonticula alba ATCC 38817.</title>
        <authorList>
            <consortium name="The Broad Institute Genomics Platform"/>
            <person name="Russ C."/>
            <person name="Cuomo C."/>
            <person name="Burger G."/>
            <person name="Gray M.W."/>
            <person name="Holland P.W.H."/>
            <person name="King N."/>
            <person name="Lang F.B.F."/>
            <person name="Roger A.J."/>
            <person name="Ruiz-Trillo I."/>
            <person name="Brown M."/>
            <person name="Walker B."/>
            <person name="Young S."/>
            <person name="Zeng Q."/>
            <person name="Gargeya S."/>
            <person name="Fitzgerald M."/>
            <person name="Haas B."/>
            <person name="Abouelleil A."/>
            <person name="Allen A.W."/>
            <person name="Alvarado L."/>
            <person name="Arachchi H.M."/>
            <person name="Berlin A.M."/>
            <person name="Chapman S.B."/>
            <person name="Gainer-Dewar J."/>
            <person name="Goldberg J."/>
            <person name="Griggs A."/>
            <person name="Gujja S."/>
            <person name="Hansen M."/>
            <person name="Howarth C."/>
            <person name="Imamovic A."/>
            <person name="Ireland A."/>
            <person name="Larimer J."/>
            <person name="McCowan C."/>
            <person name="Murphy C."/>
            <person name="Pearson M."/>
            <person name="Poon T.W."/>
            <person name="Priest M."/>
            <person name="Roberts A."/>
            <person name="Saif S."/>
            <person name="Shea T."/>
            <person name="Sisk P."/>
            <person name="Sykes S."/>
            <person name="Wortman J."/>
            <person name="Nusbaum C."/>
            <person name="Birren B."/>
        </authorList>
    </citation>
    <scope>NUCLEOTIDE SEQUENCE [LARGE SCALE GENOMIC DNA]</scope>
    <source>
        <strain evidence="14">ATCC 38817</strain>
    </source>
</reference>
<evidence type="ECO:0000256" key="10">
    <source>
        <dbReference type="RuleBase" id="RU366026"/>
    </source>
</evidence>
<dbReference type="GO" id="GO:0008817">
    <property type="term" value="F:corrinoid adenosyltransferase activity"/>
    <property type="evidence" value="ECO:0007669"/>
    <property type="project" value="TreeGrafter"/>
</dbReference>
<keyword evidence="4 10" id="KW-0547">Nucleotide-binding</keyword>
<dbReference type="EMBL" id="KB932206">
    <property type="protein sequence ID" value="KCV69713.1"/>
    <property type="molecule type" value="Genomic_DNA"/>
</dbReference>
<dbReference type="RefSeq" id="XP_009496278.1">
    <property type="nucleotide sequence ID" value="XM_009498003.1"/>
</dbReference>
<evidence type="ECO:0000256" key="1">
    <source>
        <dbReference type="ARBA" id="ARBA00007487"/>
    </source>
</evidence>
<evidence type="ECO:0000256" key="5">
    <source>
        <dbReference type="ARBA" id="ARBA00022840"/>
    </source>
</evidence>
<keyword evidence="5 10" id="KW-0067">ATP-binding</keyword>
<dbReference type="NCBIfam" id="TIGR00636">
    <property type="entry name" value="PduO_Nterm"/>
    <property type="match status" value="1"/>
</dbReference>
<protein>
    <recommendedName>
        <fullName evidence="8">Corrinoid adenosyltransferase MMAB</fullName>
    </recommendedName>
    <alternativeName>
        <fullName evidence="9">ATP:co(I)rrinoid adenosyltransferase MMAB</fullName>
    </alternativeName>
</protein>
<evidence type="ECO:0000313" key="14">
    <source>
        <dbReference type="EMBL" id="KCV69713.1"/>
    </source>
</evidence>
<dbReference type="OrthoDB" id="549173at2759"/>
<feature type="compositionally biased region" description="Basic and acidic residues" evidence="11">
    <location>
        <begin position="28"/>
        <end position="38"/>
    </location>
</feature>
<evidence type="ECO:0000256" key="2">
    <source>
        <dbReference type="ARBA" id="ARBA00011233"/>
    </source>
</evidence>
<sequence length="494" mass="52875">MAGSSVPAGGIGGRHCWLFQAISPKESPQIRRPKELPHAGRRGTSSLYNGTRVSKSDPVFLTMGHVDTLNSSIGVAIQFLTSHKDKKMIADHLVLVQNWLFDLGAHIATPRTSSNPTKINATQFDDDGMLATQLEEWIDDISARLPPLKNFILPSGGYASSHLHMARSYCRMVEPHLVTLVVDRQDCHPSSLAFINRLSDYLFVAARLASQADAVPTATYQKRLLTGAAVQRRRTTTSAPAGGLRFLMLLLLAFCVATFVLGAVLLTTVLTVAPRDMQVDIIAGTMTHPIFLYRLLSLAAGAAVANLPRVLGPLAAMHHGAMQLAGDLVARGPADAVSRLREQAATLPAHGAALARWSAAETAAVAAHARATLPSLLGSTFAEAYTQSYQLAEKAILPSLDSGKQWSVATAAHFAPAVVVRLEQARDQYLAPALAQAGRLVGEADRQVPQVRRAFMASVDFLNDRIGHLIQPPGGTGSKCGTAKPLRHLTPFGN</sequence>
<evidence type="ECO:0000256" key="7">
    <source>
        <dbReference type="ARBA" id="ARBA00056747"/>
    </source>
</evidence>
<dbReference type="Proteomes" id="UP000030693">
    <property type="component" value="Unassembled WGS sequence"/>
</dbReference>
<comment type="similarity">
    <text evidence="1 10">Belongs to the Cob(I)alamin adenosyltransferase family.</text>
</comment>
<comment type="subunit">
    <text evidence="2">Homotrimer.</text>
</comment>
<dbReference type="Pfam" id="PF01923">
    <property type="entry name" value="Cob_adeno_trans"/>
    <property type="match status" value="1"/>
</dbReference>
<evidence type="ECO:0000256" key="6">
    <source>
        <dbReference type="ARBA" id="ARBA00051988"/>
    </source>
</evidence>
<comment type="catalytic activity">
    <reaction evidence="6">
        <text>cob(I)alamin-[corrinoid adenosyltransferase] + ATP = apo-[corrinoid adenosyltransferase] + adenosylcob(III)alamin + triphosphate</text>
        <dbReference type="Rhea" id="RHEA:56796"/>
        <dbReference type="Rhea" id="RHEA-COMP:14743"/>
        <dbReference type="Rhea" id="RHEA-COMP:14744"/>
        <dbReference type="ChEBI" id="CHEBI:18036"/>
        <dbReference type="ChEBI" id="CHEBI:18408"/>
        <dbReference type="ChEBI" id="CHEBI:30616"/>
        <dbReference type="ChEBI" id="CHEBI:60488"/>
        <dbReference type="ChEBI" id="CHEBI:83228"/>
    </reaction>
    <physiologicalReaction direction="left-to-right" evidence="6">
        <dbReference type="Rhea" id="RHEA:56797"/>
    </physiologicalReaction>
</comment>
<name>A0A058Z703_FONAL</name>
<feature type="domain" description="Cobalamin adenosyltransferase-like" evidence="13">
    <location>
        <begin position="40"/>
        <end position="208"/>
    </location>
</feature>
<evidence type="ECO:0000259" key="13">
    <source>
        <dbReference type="Pfam" id="PF01923"/>
    </source>
</evidence>
<keyword evidence="15" id="KW-1185">Reference proteome</keyword>
<feature type="region of interest" description="Disordered" evidence="11">
    <location>
        <begin position="28"/>
        <end position="49"/>
    </location>
</feature>
<evidence type="ECO:0000256" key="4">
    <source>
        <dbReference type="ARBA" id="ARBA00022741"/>
    </source>
</evidence>
<gene>
    <name evidence="14" type="ORF">H696_04120</name>
</gene>
<dbReference type="InterPro" id="IPR036451">
    <property type="entry name" value="CblAdoTrfase-like_sf"/>
</dbReference>
<keyword evidence="12" id="KW-1133">Transmembrane helix</keyword>
<evidence type="ECO:0000313" key="15">
    <source>
        <dbReference type="Proteomes" id="UP000030693"/>
    </source>
</evidence>